<dbReference type="GO" id="GO:0008782">
    <property type="term" value="F:adenosylhomocysteine nucleosidase activity"/>
    <property type="evidence" value="ECO:0007669"/>
    <property type="project" value="TreeGrafter"/>
</dbReference>
<keyword evidence="3" id="KW-1185">Reference proteome</keyword>
<dbReference type="PANTHER" id="PTHR46832:SF1">
    <property type="entry name" value="5'-METHYLTHIOADENOSINE_S-ADENOSYLHOMOCYSTEINE NUCLEOSIDASE"/>
    <property type="match status" value="1"/>
</dbReference>
<dbReference type="OrthoDB" id="7357315at2"/>
<dbReference type="Proteomes" id="UP000325255">
    <property type="component" value="Unassembled WGS sequence"/>
</dbReference>
<dbReference type="EMBL" id="VWPK01000100">
    <property type="protein sequence ID" value="KAA5608168.1"/>
    <property type="molecule type" value="Genomic_DNA"/>
</dbReference>
<dbReference type="GO" id="GO:0019284">
    <property type="term" value="P:L-methionine salvage from S-adenosylmethionine"/>
    <property type="evidence" value="ECO:0007669"/>
    <property type="project" value="TreeGrafter"/>
</dbReference>
<protein>
    <recommendedName>
        <fullName evidence="1">Nucleoside phosphorylase domain-containing protein</fullName>
    </recommendedName>
</protein>
<dbReference type="Gene3D" id="3.40.50.1580">
    <property type="entry name" value="Nucleoside phosphorylase domain"/>
    <property type="match status" value="2"/>
</dbReference>
<dbReference type="GO" id="GO:0009116">
    <property type="term" value="P:nucleoside metabolic process"/>
    <property type="evidence" value="ECO:0007669"/>
    <property type="project" value="InterPro"/>
</dbReference>
<dbReference type="InterPro" id="IPR035994">
    <property type="entry name" value="Nucleoside_phosphorylase_sf"/>
</dbReference>
<comment type="caution">
    <text evidence="2">The sequence shown here is derived from an EMBL/GenBank/DDBJ whole genome shotgun (WGS) entry which is preliminary data.</text>
</comment>
<evidence type="ECO:0000259" key="1">
    <source>
        <dbReference type="Pfam" id="PF01048"/>
    </source>
</evidence>
<dbReference type="Pfam" id="PF01048">
    <property type="entry name" value="PNP_UDP_1"/>
    <property type="match status" value="1"/>
</dbReference>
<reference evidence="2 3" key="1">
    <citation type="submission" date="2019-09" db="EMBL/GenBank/DDBJ databases">
        <title>Genome sequence of Rhodovastum atsumiense, a diverse member of the Acetobacteraceae family of non-sulfur purple photosynthetic bacteria.</title>
        <authorList>
            <person name="Meyer T."/>
            <person name="Kyndt J."/>
        </authorList>
    </citation>
    <scope>NUCLEOTIDE SEQUENCE [LARGE SCALE GENOMIC DNA]</scope>
    <source>
        <strain evidence="2 3">DSM 21279</strain>
    </source>
</reference>
<name>A0A5M6IKS2_9PROT</name>
<dbReference type="SUPFAM" id="SSF53167">
    <property type="entry name" value="Purine and uridine phosphorylases"/>
    <property type="match status" value="1"/>
</dbReference>
<evidence type="ECO:0000313" key="2">
    <source>
        <dbReference type="EMBL" id="KAA5608168.1"/>
    </source>
</evidence>
<dbReference type="InterPro" id="IPR000845">
    <property type="entry name" value="Nucleoside_phosphorylase_d"/>
</dbReference>
<sequence length="224" mass="22030">MVEVQEAKPPGGAGAAPRIGVVTGLTAEARIATPLGLVAAGGGTPIGAATAAERLVAQGVKALVSFGLAGGLDPALRPGDIVVPADVLDGDCRHRCDPALAARFGDVGGTLLAEASVVVEAAAKVALFARTGAGSVDLESGAVARVAARHGLAFAVLRAICDPAGRTLPPAALVALTASGRIGMVRVLASVARQPSQIPTLLALGRDAAAARRALLRRVAQAAG</sequence>
<organism evidence="2 3">
    <name type="scientific">Rhodovastum atsumiense</name>
    <dbReference type="NCBI Taxonomy" id="504468"/>
    <lineage>
        <taxon>Bacteria</taxon>
        <taxon>Pseudomonadati</taxon>
        <taxon>Pseudomonadota</taxon>
        <taxon>Alphaproteobacteria</taxon>
        <taxon>Acetobacterales</taxon>
        <taxon>Acetobacteraceae</taxon>
        <taxon>Rhodovastum</taxon>
    </lineage>
</organism>
<dbReference type="PANTHER" id="PTHR46832">
    <property type="entry name" value="5'-METHYLTHIOADENOSINE/S-ADENOSYLHOMOCYSTEINE NUCLEOSIDASE"/>
    <property type="match status" value="1"/>
</dbReference>
<dbReference type="GO" id="GO:0008930">
    <property type="term" value="F:methylthioadenosine nucleosidase activity"/>
    <property type="evidence" value="ECO:0007669"/>
    <property type="project" value="TreeGrafter"/>
</dbReference>
<evidence type="ECO:0000313" key="3">
    <source>
        <dbReference type="Proteomes" id="UP000325255"/>
    </source>
</evidence>
<feature type="domain" description="Nucleoside phosphorylase" evidence="1">
    <location>
        <begin position="37"/>
        <end position="166"/>
    </location>
</feature>
<proteinExistence type="predicted"/>
<dbReference type="GO" id="GO:0005829">
    <property type="term" value="C:cytosol"/>
    <property type="evidence" value="ECO:0007669"/>
    <property type="project" value="TreeGrafter"/>
</dbReference>
<gene>
    <name evidence="2" type="ORF">F1189_30340</name>
</gene>
<accession>A0A5M6IKS2</accession>
<dbReference type="AlphaFoldDB" id="A0A5M6IKS2"/>